<accession>A0A382L5F4</accession>
<protein>
    <submittedName>
        <fullName evidence="1">Uncharacterized protein</fullName>
    </submittedName>
</protein>
<dbReference type="AlphaFoldDB" id="A0A382L5F4"/>
<name>A0A382L5F4_9ZZZZ</name>
<sequence>LAGLTDQQLRDFFAYLRIAQPIRN</sequence>
<feature type="non-terminal residue" evidence="1">
    <location>
        <position position="1"/>
    </location>
</feature>
<evidence type="ECO:0000313" key="1">
    <source>
        <dbReference type="EMBL" id="SVC31869.1"/>
    </source>
</evidence>
<gene>
    <name evidence="1" type="ORF">METZ01_LOCUS284723</name>
</gene>
<reference evidence="1" key="1">
    <citation type="submission" date="2018-05" db="EMBL/GenBank/DDBJ databases">
        <authorList>
            <person name="Lanie J.A."/>
            <person name="Ng W.-L."/>
            <person name="Kazmierczak K.M."/>
            <person name="Andrzejewski T.M."/>
            <person name="Davidsen T.M."/>
            <person name="Wayne K.J."/>
            <person name="Tettelin H."/>
            <person name="Glass J.I."/>
            <person name="Rusch D."/>
            <person name="Podicherti R."/>
            <person name="Tsui H.-C.T."/>
            <person name="Winkler M.E."/>
        </authorList>
    </citation>
    <scope>NUCLEOTIDE SEQUENCE</scope>
</reference>
<organism evidence="1">
    <name type="scientific">marine metagenome</name>
    <dbReference type="NCBI Taxonomy" id="408172"/>
    <lineage>
        <taxon>unclassified sequences</taxon>
        <taxon>metagenomes</taxon>
        <taxon>ecological metagenomes</taxon>
    </lineage>
</organism>
<proteinExistence type="predicted"/>
<dbReference type="EMBL" id="UINC01084849">
    <property type="protein sequence ID" value="SVC31869.1"/>
    <property type="molecule type" value="Genomic_DNA"/>
</dbReference>